<dbReference type="Gene3D" id="2.60.120.650">
    <property type="entry name" value="Cupin"/>
    <property type="match status" value="1"/>
</dbReference>
<accession>A0A0M0K581</accession>
<organism evidence="3 4">
    <name type="scientific">Chrysochromulina tobinii</name>
    <dbReference type="NCBI Taxonomy" id="1460289"/>
    <lineage>
        <taxon>Eukaryota</taxon>
        <taxon>Haptista</taxon>
        <taxon>Haptophyta</taxon>
        <taxon>Prymnesiophyceae</taxon>
        <taxon>Prymnesiales</taxon>
        <taxon>Chrysochromulinaceae</taxon>
        <taxon>Chrysochromulina</taxon>
    </lineage>
</organism>
<gene>
    <name evidence="3" type="ORF">Ctob_015002</name>
</gene>
<keyword evidence="4" id="KW-1185">Reference proteome</keyword>
<evidence type="ECO:0000313" key="3">
    <source>
        <dbReference type="EMBL" id="KOO33954.1"/>
    </source>
</evidence>
<dbReference type="Pfam" id="PF13621">
    <property type="entry name" value="Cupin_8"/>
    <property type="match status" value="1"/>
</dbReference>
<protein>
    <recommendedName>
        <fullName evidence="2">JmjC domain-containing protein</fullName>
    </recommendedName>
</protein>
<dbReference type="InterPro" id="IPR050910">
    <property type="entry name" value="JMJD6_ArgDemeth/LysHydrox"/>
</dbReference>
<name>A0A0M0K581_9EUKA</name>
<comment type="caution">
    <text evidence="3">The sequence shown here is derived from an EMBL/GenBank/DDBJ whole genome shotgun (WGS) entry which is preliminary data.</text>
</comment>
<feature type="non-terminal residue" evidence="3">
    <location>
        <position position="1"/>
    </location>
</feature>
<proteinExistence type="predicted"/>
<feature type="region of interest" description="Disordered" evidence="1">
    <location>
        <begin position="209"/>
        <end position="255"/>
    </location>
</feature>
<reference evidence="4" key="1">
    <citation type="journal article" date="2015" name="PLoS Genet.">
        <title>Genome Sequence and Transcriptome Analyses of Chrysochromulina tobin: Metabolic Tools for Enhanced Algal Fitness in the Prominent Order Prymnesiales (Haptophyceae).</title>
        <authorList>
            <person name="Hovde B.T."/>
            <person name="Deodato C.R."/>
            <person name="Hunsperger H.M."/>
            <person name="Ryken S.A."/>
            <person name="Yost W."/>
            <person name="Jha R.K."/>
            <person name="Patterson J."/>
            <person name="Monnat R.J. Jr."/>
            <person name="Barlow S.B."/>
            <person name="Starkenburg S.R."/>
            <person name="Cattolico R.A."/>
        </authorList>
    </citation>
    <scope>NUCLEOTIDE SEQUENCE</scope>
    <source>
        <strain evidence="4">CCMP291</strain>
    </source>
</reference>
<evidence type="ECO:0000256" key="1">
    <source>
        <dbReference type="SAM" id="MobiDB-lite"/>
    </source>
</evidence>
<dbReference type="InterPro" id="IPR003347">
    <property type="entry name" value="JmjC_dom"/>
</dbReference>
<dbReference type="EMBL" id="JWZX01001373">
    <property type="protein sequence ID" value="KOO33954.1"/>
    <property type="molecule type" value="Genomic_DNA"/>
</dbReference>
<dbReference type="SUPFAM" id="SSF51197">
    <property type="entry name" value="Clavaminate synthase-like"/>
    <property type="match status" value="1"/>
</dbReference>
<dbReference type="PANTHER" id="PTHR12480">
    <property type="entry name" value="ARGININE DEMETHYLASE AND LYSYL-HYDROXYLASE JMJD"/>
    <property type="match status" value="1"/>
</dbReference>
<dbReference type="OrthoDB" id="424465at2759"/>
<dbReference type="PROSITE" id="PS51184">
    <property type="entry name" value="JMJC"/>
    <property type="match status" value="1"/>
</dbReference>
<dbReference type="Proteomes" id="UP000037460">
    <property type="component" value="Unassembled WGS sequence"/>
</dbReference>
<feature type="domain" description="JmjC" evidence="2">
    <location>
        <begin position="2"/>
        <end position="171"/>
    </location>
</feature>
<evidence type="ECO:0000259" key="2">
    <source>
        <dbReference type="PROSITE" id="PS51184"/>
    </source>
</evidence>
<dbReference type="AlphaFoldDB" id="A0A0M0K581"/>
<dbReference type="InterPro" id="IPR041667">
    <property type="entry name" value="Cupin_8"/>
</dbReference>
<evidence type="ECO:0000313" key="4">
    <source>
        <dbReference type="Proteomes" id="UP000037460"/>
    </source>
</evidence>
<sequence length="270" mass="28730">SAAAVALADEYKVPPYFAPERDLFSSLPAEWRPDHRWLIIGGTRSGSKWHVDPNGTSAWNACLAGRKKWILTPPGHPPPGVSASPDGTSVTSPESLYEWFRVFYSLLSRERLDAPPSRRPREATLGPGELLFVPAGWWHCCLNLEPSIAVTQNYAPACAAAAILAYLRRGATCGDLISGVPALLRPHLHERFAEVLAARHPEALREADQLGARGAGGRSAGSGSRAHDGAGGGGEDGAALERRNSSGACTRRAAAPVPPAAPAEFRFSFV</sequence>
<dbReference type="SMART" id="SM00558">
    <property type="entry name" value="JmjC"/>
    <property type="match status" value="1"/>
</dbReference>